<accession>A0A6I6JIW0</accession>
<sequence>MQEIDKRYSDGLSSFDQMGGSSNAEGMHDWAVPWSDLMMVMFVLFVVLFIYADTHQDVKVLFSNESSEQAKASSSLDPLIGLIGQIASRADTGVSQERVSISSSEVLFRSRSNGVSVVREDGNRIRVTLRGALFFDPGLGGLKEGANQYLSEIAEVIRLSVGVVHVIGYASEDEAEGAESFALSTQRASDVAQMLISRFEVDPKRVTITGRGSYTPEIPGTTEVNRASNRRVEIVITNEI</sequence>
<dbReference type="Pfam" id="PF00691">
    <property type="entry name" value="OmpA"/>
    <property type="match status" value="1"/>
</dbReference>
<dbReference type="GO" id="GO:0005886">
    <property type="term" value="C:plasma membrane"/>
    <property type="evidence" value="ECO:0007669"/>
    <property type="project" value="UniProtKB-SubCell"/>
</dbReference>
<dbReference type="Pfam" id="PF13677">
    <property type="entry name" value="MotB_plug"/>
    <property type="match status" value="1"/>
</dbReference>
<dbReference type="RefSeq" id="WP_158948999.1">
    <property type="nucleotide sequence ID" value="NZ_CP046400.1"/>
</dbReference>
<dbReference type="SUPFAM" id="SSF103088">
    <property type="entry name" value="OmpA-like"/>
    <property type="match status" value="1"/>
</dbReference>
<dbReference type="InterPro" id="IPR050330">
    <property type="entry name" value="Bact_OuterMem_StrucFunc"/>
</dbReference>
<evidence type="ECO:0000313" key="11">
    <source>
        <dbReference type="Proteomes" id="UP000428328"/>
    </source>
</evidence>
<proteinExistence type="inferred from homology"/>
<evidence type="ECO:0000256" key="4">
    <source>
        <dbReference type="ARBA" id="ARBA00022692"/>
    </source>
</evidence>
<gene>
    <name evidence="10" type="ORF">GM415_13395</name>
</gene>
<comment type="similarity">
    <text evidence="2">Belongs to the MotB family.</text>
</comment>
<dbReference type="EMBL" id="CP046400">
    <property type="protein sequence ID" value="QGY41079.1"/>
    <property type="molecule type" value="Genomic_DNA"/>
</dbReference>
<dbReference type="InterPro" id="IPR006665">
    <property type="entry name" value="OmpA-like"/>
</dbReference>
<keyword evidence="4 8" id="KW-0812">Transmembrane</keyword>
<keyword evidence="11" id="KW-1185">Reference proteome</keyword>
<dbReference type="KEGG" id="psel:GM415_13395"/>
<evidence type="ECO:0000256" key="1">
    <source>
        <dbReference type="ARBA" id="ARBA00004162"/>
    </source>
</evidence>
<evidence type="ECO:0000256" key="5">
    <source>
        <dbReference type="ARBA" id="ARBA00022989"/>
    </source>
</evidence>
<keyword evidence="3" id="KW-1003">Cell membrane</keyword>
<dbReference type="InterPro" id="IPR036737">
    <property type="entry name" value="OmpA-like_sf"/>
</dbReference>
<keyword evidence="6 7" id="KW-0472">Membrane</keyword>
<evidence type="ECO:0000256" key="2">
    <source>
        <dbReference type="ARBA" id="ARBA00008914"/>
    </source>
</evidence>
<comment type="subcellular location">
    <subcellularLocation>
        <location evidence="1">Cell membrane</location>
        <topology evidence="1">Single-pass membrane protein</topology>
    </subcellularLocation>
</comment>
<feature type="domain" description="OmpA-like" evidence="9">
    <location>
        <begin position="122"/>
        <end position="240"/>
    </location>
</feature>
<evidence type="ECO:0000259" key="9">
    <source>
        <dbReference type="PROSITE" id="PS51123"/>
    </source>
</evidence>
<dbReference type="PANTHER" id="PTHR30329">
    <property type="entry name" value="STATOR ELEMENT OF FLAGELLAR MOTOR COMPLEX"/>
    <property type="match status" value="1"/>
</dbReference>
<evidence type="ECO:0000256" key="7">
    <source>
        <dbReference type="PROSITE-ProRule" id="PRU00473"/>
    </source>
</evidence>
<dbReference type="PROSITE" id="PS51123">
    <property type="entry name" value="OMPA_2"/>
    <property type="match status" value="1"/>
</dbReference>
<dbReference type="AlphaFoldDB" id="A0A6I6JIW0"/>
<dbReference type="Gene3D" id="3.30.1330.60">
    <property type="entry name" value="OmpA-like domain"/>
    <property type="match status" value="1"/>
</dbReference>
<evidence type="ECO:0000313" key="10">
    <source>
        <dbReference type="EMBL" id="QGY41079.1"/>
    </source>
</evidence>
<organism evidence="10 11">
    <name type="scientific">Pseudodesulfovibrio cashew</name>
    <dbReference type="NCBI Taxonomy" id="2678688"/>
    <lineage>
        <taxon>Bacteria</taxon>
        <taxon>Pseudomonadati</taxon>
        <taxon>Thermodesulfobacteriota</taxon>
        <taxon>Desulfovibrionia</taxon>
        <taxon>Desulfovibrionales</taxon>
        <taxon>Desulfovibrionaceae</taxon>
    </lineage>
</organism>
<name>A0A6I6JIW0_9BACT</name>
<dbReference type="InterPro" id="IPR025713">
    <property type="entry name" value="MotB-like_N_dom"/>
</dbReference>
<evidence type="ECO:0000256" key="6">
    <source>
        <dbReference type="ARBA" id="ARBA00023136"/>
    </source>
</evidence>
<keyword evidence="5 8" id="KW-1133">Transmembrane helix</keyword>
<dbReference type="PANTHER" id="PTHR30329:SF21">
    <property type="entry name" value="LIPOPROTEIN YIAD-RELATED"/>
    <property type="match status" value="1"/>
</dbReference>
<dbReference type="CDD" id="cd07185">
    <property type="entry name" value="OmpA_C-like"/>
    <property type="match status" value="1"/>
</dbReference>
<feature type="transmembrane region" description="Helical" evidence="8">
    <location>
        <begin position="31"/>
        <end position="52"/>
    </location>
</feature>
<evidence type="ECO:0000256" key="3">
    <source>
        <dbReference type="ARBA" id="ARBA00022475"/>
    </source>
</evidence>
<reference evidence="10 11" key="1">
    <citation type="submission" date="2019-11" db="EMBL/GenBank/DDBJ databases">
        <authorList>
            <person name="Zheng R.K."/>
            <person name="Sun C.M."/>
        </authorList>
    </citation>
    <scope>NUCLEOTIDE SEQUENCE [LARGE SCALE GENOMIC DNA]</scope>
    <source>
        <strain evidence="10 11">SRB007</strain>
    </source>
</reference>
<protein>
    <submittedName>
        <fullName evidence="10">OmpA family protein</fullName>
    </submittedName>
</protein>
<evidence type="ECO:0000256" key="8">
    <source>
        <dbReference type="SAM" id="Phobius"/>
    </source>
</evidence>
<dbReference type="Proteomes" id="UP000428328">
    <property type="component" value="Chromosome"/>
</dbReference>